<feature type="domain" description="4Fe-4S ferredoxin-type" evidence="6">
    <location>
        <begin position="29"/>
        <end position="61"/>
    </location>
</feature>
<proteinExistence type="predicted"/>
<comment type="subcellular location">
    <subcellularLocation>
        <location evidence="1">Nucleus</location>
    </subcellularLocation>
</comment>
<dbReference type="CDD" id="cd12148">
    <property type="entry name" value="fungal_TF_MHR"/>
    <property type="match status" value="1"/>
</dbReference>
<dbReference type="PROSITE" id="PS00463">
    <property type="entry name" value="ZN2_CY6_FUNGAL_1"/>
    <property type="match status" value="1"/>
</dbReference>
<feature type="region of interest" description="Disordered" evidence="4">
    <location>
        <begin position="630"/>
        <end position="661"/>
    </location>
</feature>
<dbReference type="EMBL" id="QPFP01000003">
    <property type="protein sequence ID" value="TEB38152.1"/>
    <property type="molecule type" value="Genomic_DNA"/>
</dbReference>
<dbReference type="PROSITE" id="PS50048">
    <property type="entry name" value="ZN2_CY6_FUNGAL_2"/>
    <property type="match status" value="1"/>
</dbReference>
<evidence type="ECO:0000259" key="5">
    <source>
        <dbReference type="PROSITE" id="PS50048"/>
    </source>
</evidence>
<evidence type="ECO:0008006" key="9">
    <source>
        <dbReference type="Google" id="ProtNLM"/>
    </source>
</evidence>
<dbReference type="InterPro" id="IPR001138">
    <property type="entry name" value="Zn2Cys6_DnaBD"/>
</dbReference>
<dbReference type="GO" id="GO:0006351">
    <property type="term" value="P:DNA-templated transcription"/>
    <property type="evidence" value="ECO:0007669"/>
    <property type="project" value="InterPro"/>
</dbReference>
<feature type="domain" description="Zn(2)-C6 fungal-type" evidence="5">
    <location>
        <begin position="22"/>
        <end position="51"/>
    </location>
</feature>
<dbReference type="InterPro" id="IPR036864">
    <property type="entry name" value="Zn2-C6_fun-type_DNA-bd_sf"/>
</dbReference>
<organism evidence="7 8">
    <name type="scientific">Coprinellus micaceus</name>
    <name type="common">Glistening ink-cap mushroom</name>
    <name type="synonym">Coprinus micaceus</name>
    <dbReference type="NCBI Taxonomy" id="71717"/>
    <lineage>
        <taxon>Eukaryota</taxon>
        <taxon>Fungi</taxon>
        <taxon>Dikarya</taxon>
        <taxon>Basidiomycota</taxon>
        <taxon>Agaricomycotina</taxon>
        <taxon>Agaricomycetes</taxon>
        <taxon>Agaricomycetidae</taxon>
        <taxon>Agaricales</taxon>
        <taxon>Agaricineae</taxon>
        <taxon>Psathyrellaceae</taxon>
        <taxon>Coprinellus</taxon>
    </lineage>
</organism>
<dbReference type="InterPro" id="IPR050613">
    <property type="entry name" value="Sec_Metabolite_Reg"/>
</dbReference>
<dbReference type="Pfam" id="PF04082">
    <property type="entry name" value="Fungal_trans"/>
    <property type="match status" value="1"/>
</dbReference>
<dbReference type="Gene3D" id="4.10.240.10">
    <property type="entry name" value="Zn(2)-C6 fungal-type DNA-binding domain"/>
    <property type="match status" value="1"/>
</dbReference>
<dbReference type="GO" id="GO:0003677">
    <property type="term" value="F:DNA binding"/>
    <property type="evidence" value="ECO:0007669"/>
    <property type="project" value="InterPro"/>
</dbReference>
<dbReference type="InterPro" id="IPR017896">
    <property type="entry name" value="4Fe4S_Fe-S-bd"/>
</dbReference>
<evidence type="ECO:0000259" key="6">
    <source>
        <dbReference type="PROSITE" id="PS51379"/>
    </source>
</evidence>
<accession>A0A4Y7TX03</accession>
<dbReference type="STRING" id="71717.A0A4Y7TX03"/>
<evidence type="ECO:0000256" key="3">
    <source>
        <dbReference type="ARBA" id="ARBA00023242"/>
    </source>
</evidence>
<sequence>MPPRDKGKEPKVKKKPGRTPTSCAECRRLKLRCDKNVPCEKCVSRGCGEICPNGVLTSTKGNRMILSGTEELHERISQLQGRVRDLESALRTMQTAVSDDPHPLLDNNTLRLPPLPPPSRTGSSPASSSSSPSMVTSQPNNRDPAPSVVLKMEEDVVTIDAFGTLTIEQNGAATYIGKTARSEVRGTSIRQIYADCGLQFLIRAPLKRLPTAHERQARPGAPPSTSSTLLDFEDRDDPYLREQVYKLLPPLSEALRLCEIYLNHGKLLYTPITRPELLDEIFTTIYQHSTKSFQSHHALALLFAVFALASHFDPNGEPYSPKSREYYELARTSLGFASPVRQTTLAAIQTLIHMAQYLDLTDTESQSAWMYIGQAVRFAFSIGLHLNAARWTLPQHEIDRRSRVFWQLFTLDTWTSFCLGRPPSISSSFVDSEYPREVDVADQEMSFHSWSYRFASLLNSAMASGMGPKQPTYTTILRLDRQLRDFHVPVAWRANTENEPSSSPSEIHLSRWLVLANKETVLLNLHRPYFAQAVHDSPNETHKHRYLPSVVAIYRASWRIVHGLQLAWTVVPQILARLHLPWSQALSAAIVLCVLVTKLPSSHLTRPSVEKLKISLYSLQQRVHLIESSHNPPALDPQPMSESAGGRGPYSPPPASGLRIF</sequence>
<dbReference type="PANTHER" id="PTHR31001">
    <property type="entry name" value="UNCHARACTERIZED TRANSCRIPTIONAL REGULATORY PROTEIN"/>
    <property type="match status" value="1"/>
</dbReference>
<feature type="compositionally biased region" description="Basic and acidic residues" evidence="4">
    <location>
        <begin position="1"/>
        <end position="10"/>
    </location>
</feature>
<evidence type="ECO:0000256" key="1">
    <source>
        <dbReference type="ARBA" id="ARBA00004123"/>
    </source>
</evidence>
<dbReference type="GO" id="GO:0000981">
    <property type="term" value="F:DNA-binding transcription factor activity, RNA polymerase II-specific"/>
    <property type="evidence" value="ECO:0007669"/>
    <property type="project" value="InterPro"/>
</dbReference>
<evidence type="ECO:0000313" key="7">
    <source>
        <dbReference type="EMBL" id="TEB38152.1"/>
    </source>
</evidence>
<gene>
    <name evidence="7" type="ORF">FA13DRAFT_1681524</name>
</gene>
<dbReference type="PANTHER" id="PTHR31001:SF56">
    <property type="entry name" value="ZN(2)-C6 FUNGAL-TYPE DOMAIN-CONTAINING PROTEIN"/>
    <property type="match status" value="1"/>
</dbReference>
<dbReference type="SMART" id="SM00066">
    <property type="entry name" value="GAL4"/>
    <property type="match status" value="1"/>
</dbReference>
<dbReference type="InterPro" id="IPR007219">
    <property type="entry name" value="XnlR_reg_dom"/>
</dbReference>
<dbReference type="SUPFAM" id="SSF57701">
    <property type="entry name" value="Zn2/Cys6 DNA-binding domain"/>
    <property type="match status" value="1"/>
</dbReference>
<feature type="region of interest" description="Disordered" evidence="4">
    <location>
        <begin position="1"/>
        <end position="20"/>
    </location>
</feature>
<keyword evidence="3" id="KW-0539">Nucleus</keyword>
<name>A0A4Y7TX03_COPMI</name>
<dbReference type="Proteomes" id="UP000298030">
    <property type="component" value="Unassembled WGS sequence"/>
</dbReference>
<feature type="compositionally biased region" description="Low complexity" evidence="4">
    <location>
        <begin position="120"/>
        <end position="139"/>
    </location>
</feature>
<keyword evidence="2" id="KW-0479">Metal-binding</keyword>
<feature type="region of interest" description="Disordered" evidence="4">
    <location>
        <begin position="212"/>
        <end position="231"/>
    </location>
</feature>
<dbReference type="CDD" id="cd00067">
    <property type="entry name" value="GAL4"/>
    <property type="match status" value="1"/>
</dbReference>
<reference evidence="7 8" key="1">
    <citation type="journal article" date="2019" name="Nat. Ecol. Evol.">
        <title>Megaphylogeny resolves global patterns of mushroom evolution.</title>
        <authorList>
            <person name="Varga T."/>
            <person name="Krizsan K."/>
            <person name="Foldi C."/>
            <person name="Dima B."/>
            <person name="Sanchez-Garcia M."/>
            <person name="Sanchez-Ramirez S."/>
            <person name="Szollosi G.J."/>
            <person name="Szarkandi J.G."/>
            <person name="Papp V."/>
            <person name="Albert L."/>
            <person name="Andreopoulos W."/>
            <person name="Angelini C."/>
            <person name="Antonin V."/>
            <person name="Barry K.W."/>
            <person name="Bougher N.L."/>
            <person name="Buchanan P."/>
            <person name="Buyck B."/>
            <person name="Bense V."/>
            <person name="Catcheside P."/>
            <person name="Chovatia M."/>
            <person name="Cooper J."/>
            <person name="Damon W."/>
            <person name="Desjardin D."/>
            <person name="Finy P."/>
            <person name="Geml J."/>
            <person name="Haridas S."/>
            <person name="Hughes K."/>
            <person name="Justo A."/>
            <person name="Karasinski D."/>
            <person name="Kautmanova I."/>
            <person name="Kiss B."/>
            <person name="Kocsube S."/>
            <person name="Kotiranta H."/>
            <person name="LaButti K.M."/>
            <person name="Lechner B.E."/>
            <person name="Liimatainen K."/>
            <person name="Lipzen A."/>
            <person name="Lukacs Z."/>
            <person name="Mihaltcheva S."/>
            <person name="Morgado L.N."/>
            <person name="Niskanen T."/>
            <person name="Noordeloos M.E."/>
            <person name="Ohm R.A."/>
            <person name="Ortiz-Santana B."/>
            <person name="Ovrebo C."/>
            <person name="Racz N."/>
            <person name="Riley R."/>
            <person name="Savchenko A."/>
            <person name="Shiryaev A."/>
            <person name="Soop K."/>
            <person name="Spirin V."/>
            <person name="Szebenyi C."/>
            <person name="Tomsovsky M."/>
            <person name="Tulloss R.E."/>
            <person name="Uehling J."/>
            <person name="Grigoriev I.V."/>
            <person name="Vagvolgyi C."/>
            <person name="Papp T."/>
            <person name="Martin F.M."/>
            <person name="Miettinen O."/>
            <person name="Hibbett D.S."/>
            <person name="Nagy L.G."/>
        </authorList>
    </citation>
    <scope>NUCLEOTIDE SEQUENCE [LARGE SCALE GENOMIC DNA]</scope>
    <source>
        <strain evidence="7 8">FP101781</strain>
    </source>
</reference>
<dbReference type="GO" id="GO:0005634">
    <property type="term" value="C:nucleus"/>
    <property type="evidence" value="ECO:0007669"/>
    <property type="project" value="UniProtKB-SubCell"/>
</dbReference>
<comment type="caution">
    <text evidence="7">The sequence shown here is derived from an EMBL/GenBank/DDBJ whole genome shotgun (WGS) entry which is preliminary data.</text>
</comment>
<protein>
    <recommendedName>
        <fullName evidence="9">Zn(2)-C6 fungal-type domain-containing protein</fullName>
    </recommendedName>
</protein>
<dbReference type="AlphaFoldDB" id="A0A4Y7TX03"/>
<keyword evidence="8" id="KW-1185">Reference proteome</keyword>
<dbReference type="OrthoDB" id="424974at2759"/>
<dbReference type="PROSITE" id="PS51379">
    <property type="entry name" value="4FE4S_FER_2"/>
    <property type="match status" value="1"/>
</dbReference>
<feature type="region of interest" description="Disordered" evidence="4">
    <location>
        <begin position="91"/>
        <end position="146"/>
    </location>
</feature>
<evidence type="ECO:0000256" key="4">
    <source>
        <dbReference type="SAM" id="MobiDB-lite"/>
    </source>
</evidence>
<dbReference type="SMART" id="SM00906">
    <property type="entry name" value="Fungal_trans"/>
    <property type="match status" value="1"/>
</dbReference>
<evidence type="ECO:0000313" key="8">
    <source>
        <dbReference type="Proteomes" id="UP000298030"/>
    </source>
</evidence>
<evidence type="ECO:0000256" key="2">
    <source>
        <dbReference type="ARBA" id="ARBA00022723"/>
    </source>
</evidence>
<dbReference type="GO" id="GO:0008270">
    <property type="term" value="F:zinc ion binding"/>
    <property type="evidence" value="ECO:0007669"/>
    <property type="project" value="InterPro"/>
</dbReference>